<reference evidence="3 4" key="1">
    <citation type="submission" date="2019-07" db="EMBL/GenBank/DDBJ databases">
        <title>Genome sequencing of lignin-degrading bacterial isolates.</title>
        <authorList>
            <person name="Gladden J."/>
        </authorList>
    </citation>
    <scope>NUCLEOTIDE SEQUENCE [LARGE SCALE GENOMIC DNA]</scope>
    <source>
        <strain evidence="3 4">J19</strain>
    </source>
</reference>
<dbReference type="SUPFAM" id="SSF55073">
    <property type="entry name" value="Nucleotide cyclase"/>
    <property type="match status" value="1"/>
</dbReference>
<dbReference type="PROSITE" id="PS50887">
    <property type="entry name" value="GGDEF"/>
    <property type="match status" value="1"/>
</dbReference>
<accession>A0A562E3T8</accession>
<dbReference type="FunFam" id="3.30.70.270:FF:000001">
    <property type="entry name" value="Diguanylate cyclase domain protein"/>
    <property type="match status" value="1"/>
</dbReference>
<dbReference type="Pfam" id="PF00990">
    <property type="entry name" value="GGDEF"/>
    <property type="match status" value="1"/>
</dbReference>
<dbReference type="InterPro" id="IPR003018">
    <property type="entry name" value="GAF"/>
</dbReference>
<dbReference type="Proteomes" id="UP000321583">
    <property type="component" value="Unassembled WGS sequence"/>
</dbReference>
<dbReference type="InterPro" id="IPR029787">
    <property type="entry name" value="Nucleotide_cyclase"/>
</dbReference>
<dbReference type="GO" id="GO:0003824">
    <property type="term" value="F:catalytic activity"/>
    <property type="evidence" value="ECO:0007669"/>
    <property type="project" value="UniProtKB-ARBA"/>
</dbReference>
<dbReference type="AlphaFoldDB" id="A0A562E3T8"/>
<comment type="cofactor">
    <cofactor evidence="1">
        <name>Mg(2+)</name>
        <dbReference type="ChEBI" id="CHEBI:18420"/>
    </cofactor>
</comment>
<dbReference type="PANTHER" id="PTHR43102">
    <property type="entry name" value="SLR1143 PROTEIN"/>
    <property type="match status" value="1"/>
</dbReference>
<evidence type="ECO:0000313" key="4">
    <source>
        <dbReference type="Proteomes" id="UP000321583"/>
    </source>
</evidence>
<dbReference type="InterPro" id="IPR000160">
    <property type="entry name" value="GGDEF_dom"/>
</dbReference>
<gene>
    <name evidence="3" type="ORF">L613_001200000540</name>
</gene>
<keyword evidence="4" id="KW-1185">Reference proteome</keyword>
<protein>
    <submittedName>
        <fullName evidence="3">Diguanylate cyclase (GGDEF)-like protein</fullName>
    </submittedName>
</protein>
<dbReference type="EMBL" id="VLJS01000024">
    <property type="protein sequence ID" value="TWH16589.1"/>
    <property type="molecule type" value="Genomic_DNA"/>
</dbReference>
<dbReference type="CDD" id="cd01949">
    <property type="entry name" value="GGDEF"/>
    <property type="match status" value="1"/>
</dbReference>
<evidence type="ECO:0000256" key="1">
    <source>
        <dbReference type="ARBA" id="ARBA00001946"/>
    </source>
</evidence>
<dbReference type="Gene3D" id="3.30.70.270">
    <property type="match status" value="1"/>
</dbReference>
<dbReference type="InterPro" id="IPR043128">
    <property type="entry name" value="Rev_trsase/Diguanyl_cyclase"/>
</dbReference>
<dbReference type="SMART" id="SM00065">
    <property type="entry name" value="GAF"/>
    <property type="match status" value="1"/>
</dbReference>
<proteinExistence type="predicted"/>
<feature type="domain" description="GGDEF" evidence="2">
    <location>
        <begin position="237"/>
        <end position="363"/>
    </location>
</feature>
<organism evidence="3 4">
    <name type="scientific">Pseudoxanthomonas taiwanensis J19</name>
    <dbReference type="NCBI Taxonomy" id="935569"/>
    <lineage>
        <taxon>Bacteria</taxon>
        <taxon>Pseudomonadati</taxon>
        <taxon>Pseudomonadota</taxon>
        <taxon>Gammaproteobacteria</taxon>
        <taxon>Lysobacterales</taxon>
        <taxon>Lysobacteraceae</taxon>
        <taxon>Pseudoxanthomonas</taxon>
    </lineage>
</organism>
<dbReference type="SUPFAM" id="SSF55781">
    <property type="entry name" value="GAF domain-like"/>
    <property type="match status" value="1"/>
</dbReference>
<dbReference type="Gene3D" id="3.30.450.40">
    <property type="match status" value="1"/>
</dbReference>
<dbReference type="InterPro" id="IPR029016">
    <property type="entry name" value="GAF-like_dom_sf"/>
</dbReference>
<comment type="caution">
    <text evidence="3">The sequence shown here is derived from an EMBL/GenBank/DDBJ whole genome shotgun (WGS) entry which is preliminary data.</text>
</comment>
<evidence type="ECO:0000259" key="2">
    <source>
        <dbReference type="PROSITE" id="PS50887"/>
    </source>
</evidence>
<dbReference type="RefSeq" id="WP_028914755.1">
    <property type="nucleotide sequence ID" value="NZ_VLJS01000024.1"/>
</dbReference>
<sequence>MQPATAPAPRPPRPGNEAERLAALRATRLLDTPREQAFDDLVALASAITGAPMAAVSLIDAERQWFKARTGFDACETPRDAAFCAHTILEPQRMLVVEDATRDPRFAANPLVTGGLHIRFYAGVPLLDAEGHALGSLCVFDSRPRVLGEEGAEALRALARQAGFLIELRRTTEALNLYVRECAWYEQQLLHYSQLLEAQNADLAEQTRTDPLTGLRNRRGYGEALRAAVERAGREGTPLSLAVLDLDHFKSINDTYGHAAGDRVLVQVGHALGERMQGVGVAARYGGEEFALLLPGLDLGQARAHCESLVRAVAVVEGGGGVTASIGVAQWRPGEEPGQAVARADAAMYRAKVGGRARVEVAD</sequence>
<name>A0A562E3T8_9GAMM</name>
<dbReference type="SMART" id="SM00267">
    <property type="entry name" value="GGDEF"/>
    <property type="match status" value="1"/>
</dbReference>
<dbReference type="PANTHER" id="PTHR43102:SF2">
    <property type="entry name" value="GAF DOMAIN-CONTAINING PROTEIN"/>
    <property type="match status" value="1"/>
</dbReference>
<evidence type="ECO:0000313" key="3">
    <source>
        <dbReference type="EMBL" id="TWH16589.1"/>
    </source>
</evidence>
<dbReference type="Pfam" id="PF01590">
    <property type="entry name" value="GAF"/>
    <property type="match status" value="1"/>
</dbReference>
<dbReference type="NCBIfam" id="TIGR00254">
    <property type="entry name" value="GGDEF"/>
    <property type="match status" value="1"/>
</dbReference>